<dbReference type="InterPro" id="IPR000215">
    <property type="entry name" value="Serpin_fam"/>
</dbReference>
<feature type="domain" description="Serpin" evidence="3">
    <location>
        <begin position="22"/>
        <end position="391"/>
    </location>
</feature>
<dbReference type="AlphaFoldDB" id="A0AA88YB18"/>
<gene>
    <name evidence="4" type="ORF">FSP39_018613</name>
</gene>
<dbReference type="GO" id="GO:0005615">
    <property type="term" value="C:extracellular space"/>
    <property type="evidence" value="ECO:0007669"/>
    <property type="project" value="InterPro"/>
</dbReference>
<comment type="caution">
    <text evidence="4">The sequence shown here is derived from an EMBL/GenBank/DDBJ whole genome shotgun (WGS) entry which is preliminary data.</text>
</comment>
<proteinExistence type="inferred from homology"/>
<reference evidence="4" key="1">
    <citation type="submission" date="2019-08" db="EMBL/GenBank/DDBJ databases">
        <title>The improved chromosome-level genome for the pearl oyster Pinctada fucata martensii using PacBio sequencing and Hi-C.</title>
        <authorList>
            <person name="Zheng Z."/>
        </authorList>
    </citation>
    <scope>NUCLEOTIDE SEQUENCE</scope>
    <source>
        <strain evidence="4">ZZ-2019</strain>
        <tissue evidence="4">Adductor muscle</tissue>
    </source>
</reference>
<dbReference type="GO" id="GO:0004867">
    <property type="term" value="F:serine-type endopeptidase inhibitor activity"/>
    <property type="evidence" value="ECO:0007669"/>
    <property type="project" value="InterPro"/>
</dbReference>
<dbReference type="EMBL" id="VSWD01000008">
    <property type="protein sequence ID" value="KAK3095754.1"/>
    <property type="molecule type" value="Genomic_DNA"/>
</dbReference>
<dbReference type="Gene3D" id="3.30.497.10">
    <property type="entry name" value="Antithrombin, subunit I, domain 2"/>
    <property type="match status" value="1"/>
</dbReference>
<dbReference type="InterPro" id="IPR023796">
    <property type="entry name" value="Serpin_dom"/>
</dbReference>
<evidence type="ECO:0000259" key="3">
    <source>
        <dbReference type="SMART" id="SM00093"/>
    </source>
</evidence>
<keyword evidence="5" id="KW-1185">Reference proteome</keyword>
<dbReference type="InterPro" id="IPR042178">
    <property type="entry name" value="Serpin_sf_1"/>
</dbReference>
<dbReference type="PANTHER" id="PTHR11461:SF211">
    <property type="entry name" value="GH10112P-RELATED"/>
    <property type="match status" value="1"/>
</dbReference>
<protein>
    <recommendedName>
        <fullName evidence="3">Serpin domain-containing protein</fullName>
    </recommendedName>
</protein>
<name>A0AA88YB18_PINIB</name>
<dbReference type="InterPro" id="IPR023795">
    <property type="entry name" value="Serpin_CS"/>
</dbReference>
<dbReference type="SMART" id="SM00093">
    <property type="entry name" value="SERPIN"/>
    <property type="match status" value="1"/>
</dbReference>
<dbReference type="InterPro" id="IPR042185">
    <property type="entry name" value="Serpin_sf_2"/>
</dbReference>
<dbReference type="CDD" id="cd00172">
    <property type="entry name" value="serpin"/>
    <property type="match status" value="1"/>
</dbReference>
<dbReference type="PANTHER" id="PTHR11461">
    <property type="entry name" value="SERINE PROTEASE INHIBITOR, SERPIN"/>
    <property type="match status" value="1"/>
</dbReference>
<dbReference type="Proteomes" id="UP001186944">
    <property type="component" value="Unassembled WGS sequence"/>
</dbReference>
<dbReference type="InterPro" id="IPR036186">
    <property type="entry name" value="Serpin_sf"/>
</dbReference>
<evidence type="ECO:0000313" key="5">
    <source>
        <dbReference type="Proteomes" id="UP001186944"/>
    </source>
</evidence>
<dbReference type="PROSITE" id="PS00284">
    <property type="entry name" value="SERPIN"/>
    <property type="match status" value="1"/>
</dbReference>
<dbReference type="Gene3D" id="2.30.39.10">
    <property type="entry name" value="Alpha-1-antitrypsin, domain 1"/>
    <property type="match status" value="1"/>
</dbReference>
<organism evidence="4 5">
    <name type="scientific">Pinctada imbricata</name>
    <name type="common">Atlantic pearl-oyster</name>
    <name type="synonym">Pinctada martensii</name>
    <dbReference type="NCBI Taxonomy" id="66713"/>
    <lineage>
        <taxon>Eukaryota</taxon>
        <taxon>Metazoa</taxon>
        <taxon>Spiralia</taxon>
        <taxon>Lophotrochozoa</taxon>
        <taxon>Mollusca</taxon>
        <taxon>Bivalvia</taxon>
        <taxon>Autobranchia</taxon>
        <taxon>Pteriomorphia</taxon>
        <taxon>Pterioida</taxon>
        <taxon>Pterioidea</taxon>
        <taxon>Pteriidae</taxon>
        <taxon>Pinctada</taxon>
    </lineage>
</organism>
<evidence type="ECO:0000256" key="1">
    <source>
        <dbReference type="ARBA" id="ARBA00009500"/>
    </source>
</evidence>
<sequence length="393" mass="43866">MAEQAKQQGTFSMNDAMSDFSLQLYRKLSNTSTEGSNLFLSPYSVSSALMLTMLGCAGSSEEQLRNGLCLKSSPGDSAHEEYQGLRKALNEMSGDNCKLAIANRIFAKTGLDVVEDYKKRAKEWYGSEMELLDFVGDSEGSRQRINGWVEEQTNNKIKDLIPSGGINALSIIVLTNAIYFKGNWEKKFEKEATQKTPFKISKSESVDVDMMYMNEEKWQCGESESLNCKMLELPYKGRQLSLIILLPNKIDGLKELESKLSLSMLKTLRNEMFRQEADVALPKFKLESTFELAQVLPEMGITDIFSAQKANFSGMLKSQPPNTAVSNVIHKAFVEVNEEGTEAAAATAVMVRLMCMPMGPKFEFIADHPFLFIIQETGSGTVLFIGRHVNPKQ</sequence>
<comment type="similarity">
    <text evidence="1 2">Belongs to the serpin family.</text>
</comment>
<dbReference type="Pfam" id="PF00079">
    <property type="entry name" value="Serpin"/>
    <property type="match status" value="1"/>
</dbReference>
<dbReference type="SUPFAM" id="SSF56574">
    <property type="entry name" value="Serpins"/>
    <property type="match status" value="1"/>
</dbReference>
<accession>A0AA88YB18</accession>
<evidence type="ECO:0000313" key="4">
    <source>
        <dbReference type="EMBL" id="KAK3095754.1"/>
    </source>
</evidence>
<evidence type="ECO:0000256" key="2">
    <source>
        <dbReference type="RuleBase" id="RU000411"/>
    </source>
</evidence>